<protein>
    <submittedName>
        <fullName evidence="2">Toluene monooxygenase system protein D</fullName>
    </submittedName>
</protein>
<evidence type="ECO:0000256" key="1">
    <source>
        <dbReference type="ARBA" id="ARBA00006313"/>
    </source>
</evidence>
<proteinExistence type="inferred from homology"/>
<sequence length="100" mass="11383">MADPNETLVGPVLRMSEEVERIVDAIIEDNPDEDVEVLDRGAYVRVHCHGYMKVTRAAIERNVGRAYPMRLLETMMSSWAGRIHVGTDMIEWRLKGRDAA</sequence>
<organism evidence="2 3">
    <name type="scientific">Panacagrimonas perspica</name>
    <dbReference type="NCBI Taxonomy" id="381431"/>
    <lineage>
        <taxon>Bacteria</taxon>
        <taxon>Pseudomonadati</taxon>
        <taxon>Pseudomonadota</taxon>
        <taxon>Gammaproteobacteria</taxon>
        <taxon>Nevskiales</taxon>
        <taxon>Nevskiaceae</taxon>
        <taxon>Panacagrimonas</taxon>
    </lineage>
</organism>
<name>A0A4V3F5P3_9GAMM</name>
<accession>A0A4V3F5P3</accession>
<dbReference type="Proteomes" id="UP000295341">
    <property type="component" value="Unassembled WGS sequence"/>
</dbReference>
<dbReference type="GO" id="GO:0004497">
    <property type="term" value="F:monooxygenase activity"/>
    <property type="evidence" value="ECO:0007669"/>
    <property type="project" value="UniProtKB-KW"/>
</dbReference>
<gene>
    <name evidence="2" type="ORF">DFR24_3256</name>
</gene>
<keyword evidence="2" id="KW-0560">Oxidoreductase</keyword>
<comment type="caution">
    <text evidence="2">The sequence shown here is derived from an EMBL/GenBank/DDBJ whole genome shotgun (WGS) entry which is preliminary data.</text>
</comment>
<reference evidence="2 3" key="1">
    <citation type="submission" date="2019-03" db="EMBL/GenBank/DDBJ databases">
        <title>Genomic Encyclopedia of Type Strains, Phase IV (KMG-IV): sequencing the most valuable type-strain genomes for metagenomic binning, comparative biology and taxonomic classification.</title>
        <authorList>
            <person name="Goeker M."/>
        </authorList>
    </citation>
    <scope>NUCLEOTIDE SEQUENCE [LARGE SCALE GENOMIC DNA]</scope>
    <source>
        <strain evidence="2 3">DSM 26377</strain>
    </source>
</reference>
<dbReference type="AlphaFoldDB" id="A0A4V3F5P3"/>
<dbReference type="Gene3D" id="3.90.56.10">
    <property type="entry name" value="Monooxygenase component MmoB/DmpM"/>
    <property type="match status" value="1"/>
</dbReference>
<dbReference type="RefSeq" id="WP_133882397.1">
    <property type="nucleotide sequence ID" value="NZ_MWIN01000018.1"/>
</dbReference>
<comment type="similarity">
    <text evidence="1">Belongs to the TmoD/XamoD family.</text>
</comment>
<keyword evidence="2" id="KW-0503">Monooxygenase</keyword>
<dbReference type="InterPro" id="IPR036889">
    <property type="entry name" value="mOase_MmoB_DmpM_sf"/>
</dbReference>
<dbReference type="SUPFAM" id="SSF56029">
    <property type="entry name" value="Monooxygenase (hydroxylase) regulatory protein"/>
    <property type="match status" value="1"/>
</dbReference>
<evidence type="ECO:0000313" key="3">
    <source>
        <dbReference type="Proteomes" id="UP000295341"/>
    </source>
</evidence>
<dbReference type="InterPro" id="IPR003454">
    <property type="entry name" value="MOase_MmoB_DmpM"/>
</dbReference>
<keyword evidence="3" id="KW-1185">Reference proteome</keyword>
<dbReference type="EMBL" id="SOBT01000009">
    <property type="protein sequence ID" value="TDU28876.1"/>
    <property type="molecule type" value="Genomic_DNA"/>
</dbReference>
<evidence type="ECO:0000313" key="2">
    <source>
        <dbReference type="EMBL" id="TDU28876.1"/>
    </source>
</evidence>
<dbReference type="Pfam" id="PF02406">
    <property type="entry name" value="MmoB_DmpM"/>
    <property type="match status" value="1"/>
</dbReference>
<dbReference type="OrthoDB" id="9805636at2"/>